<gene>
    <name evidence="2" type="ORF">PG996_011888</name>
</gene>
<comment type="caution">
    <text evidence="2">The sequence shown here is derived from an EMBL/GenBank/DDBJ whole genome shotgun (WGS) entry which is preliminary data.</text>
</comment>
<feature type="compositionally biased region" description="Polar residues" evidence="1">
    <location>
        <begin position="72"/>
        <end position="89"/>
    </location>
</feature>
<feature type="compositionally biased region" description="Polar residues" evidence="1">
    <location>
        <begin position="139"/>
        <end position="155"/>
    </location>
</feature>
<evidence type="ECO:0000256" key="1">
    <source>
        <dbReference type="SAM" id="MobiDB-lite"/>
    </source>
</evidence>
<organism evidence="2 3">
    <name type="scientific">Apiospora saccharicola</name>
    <dbReference type="NCBI Taxonomy" id="335842"/>
    <lineage>
        <taxon>Eukaryota</taxon>
        <taxon>Fungi</taxon>
        <taxon>Dikarya</taxon>
        <taxon>Ascomycota</taxon>
        <taxon>Pezizomycotina</taxon>
        <taxon>Sordariomycetes</taxon>
        <taxon>Xylariomycetidae</taxon>
        <taxon>Amphisphaeriales</taxon>
        <taxon>Apiosporaceae</taxon>
        <taxon>Apiospora</taxon>
    </lineage>
</organism>
<feature type="region of interest" description="Disordered" evidence="1">
    <location>
        <begin position="136"/>
        <end position="167"/>
    </location>
</feature>
<feature type="region of interest" description="Disordered" evidence="1">
    <location>
        <begin position="59"/>
        <end position="124"/>
    </location>
</feature>
<proteinExistence type="predicted"/>
<feature type="compositionally biased region" description="Polar residues" evidence="1">
    <location>
        <begin position="15"/>
        <end position="25"/>
    </location>
</feature>
<reference evidence="2 3" key="1">
    <citation type="submission" date="2023-01" db="EMBL/GenBank/DDBJ databases">
        <title>Analysis of 21 Apiospora genomes using comparative genomics revels a genus with tremendous synthesis potential of carbohydrate active enzymes and secondary metabolites.</title>
        <authorList>
            <person name="Sorensen T."/>
        </authorList>
    </citation>
    <scope>NUCLEOTIDE SEQUENCE [LARGE SCALE GENOMIC DNA]</scope>
    <source>
        <strain evidence="2 3">CBS 83171</strain>
    </source>
</reference>
<protein>
    <submittedName>
        <fullName evidence="2">Uncharacterized protein</fullName>
    </submittedName>
</protein>
<evidence type="ECO:0000313" key="3">
    <source>
        <dbReference type="Proteomes" id="UP001446871"/>
    </source>
</evidence>
<evidence type="ECO:0000313" key="2">
    <source>
        <dbReference type="EMBL" id="KAK8057951.1"/>
    </source>
</evidence>
<accession>A0ABR1UIN3</accession>
<keyword evidence="3" id="KW-1185">Reference proteome</keyword>
<name>A0ABR1UIN3_9PEZI</name>
<dbReference type="Proteomes" id="UP001446871">
    <property type="component" value="Unassembled WGS sequence"/>
</dbReference>
<sequence>MPTNRPPISFPRGQNRANVHTSSLVQEVGQKQRPSGGVSGGLGKRLHSLLCIRDRFSALPVPVGRNPDPEPNSRTPRVNSCTDLANDPTQLGGLARWRDESKSTKRESESESESIQPEGGPQYATVLEMGKVDVRRRTPQQSIFEESRCPSTQMRTPRRALAKARMGVPAIRVSKEAADSK</sequence>
<dbReference type="EMBL" id="JAQQWM010000007">
    <property type="protein sequence ID" value="KAK8057951.1"/>
    <property type="molecule type" value="Genomic_DNA"/>
</dbReference>
<feature type="compositionally biased region" description="Basic and acidic residues" evidence="1">
    <location>
        <begin position="96"/>
        <end position="109"/>
    </location>
</feature>
<feature type="region of interest" description="Disordered" evidence="1">
    <location>
        <begin position="1"/>
        <end position="43"/>
    </location>
</feature>